<proteinExistence type="predicted"/>
<organism evidence="1 2">
    <name type="scientific">Electrophorus voltai</name>
    <dbReference type="NCBI Taxonomy" id="2609070"/>
    <lineage>
        <taxon>Eukaryota</taxon>
        <taxon>Metazoa</taxon>
        <taxon>Chordata</taxon>
        <taxon>Craniata</taxon>
        <taxon>Vertebrata</taxon>
        <taxon>Euteleostomi</taxon>
        <taxon>Actinopterygii</taxon>
        <taxon>Neopterygii</taxon>
        <taxon>Teleostei</taxon>
        <taxon>Ostariophysi</taxon>
        <taxon>Gymnotiformes</taxon>
        <taxon>Gymnotoidei</taxon>
        <taxon>Gymnotidae</taxon>
        <taxon>Electrophorus</taxon>
    </lineage>
</organism>
<dbReference type="AlphaFoldDB" id="A0AAD9E4A6"/>
<sequence length="197" mass="21696">MTKRTDIPYEEYARIIPLSNYNPPPNLHKVVSEYQQSDIDQRSVQVSKIYSHGKNELGSTDLIKHEICLSDEVLVSQRYRRLPLNQYEEVNRRVTPPVPVAIPQATQPVHVPGMRDATHPDPVPVPGMRDAACPDPVPVPGIVDARSVPVAKHLDPLDPPPLNAAATPLDPPVPVRGVEEATLQVPVPHARPVSCPK</sequence>
<accession>A0AAD9E4A6</accession>
<dbReference type="EMBL" id="JAROKS010000004">
    <property type="protein sequence ID" value="KAK1803868.1"/>
    <property type="molecule type" value="Genomic_DNA"/>
</dbReference>
<comment type="caution">
    <text evidence="1">The sequence shown here is derived from an EMBL/GenBank/DDBJ whole genome shotgun (WGS) entry which is preliminary data.</text>
</comment>
<keyword evidence="2" id="KW-1185">Reference proteome</keyword>
<gene>
    <name evidence="1" type="ORF">P4O66_003813</name>
</gene>
<protein>
    <submittedName>
        <fullName evidence="1">Uncharacterized protein</fullName>
    </submittedName>
</protein>
<evidence type="ECO:0000313" key="2">
    <source>
        <dbReference type="Proteomes" id="UP001239994"/>
    </source>
</evidence>
<evidence type="ECO:0000313" key="1">
    <source>
        <dbReference type="EMBL" id="KAK1803868.1"/>
    </source>
</evidence>
<dbReference type="Proteomes" id="UP001239994">
    <property type="component" value="Unassembled WGS sequence"/>
</dbReference>
<name>A0AAD9E4A6_9TELE</name>
<reference evidence="1" key="1">
    <citation type="submission" date="2023-03" db="EMBL/GenBank/DDBJ databases">
        <title>Electrophorus voltai genome.</title>
        <authorList>
            <person name="Bian C."/>
        </authorList>
    </citation>
    <scope>NUCLEOTIDE SEQUENCE</scope>
    <source>
        <strain evidence="1">CB-2022</strain>
        <tissue evidence="1">Muscle</tissue>
    </source>
</reference>